<evidence type="ECO:0000256" key="7">
    <source>
        <dbReference type="SAM" id="Coils"/>
    </source>
</evidence>
<dbReference type="AlphaFoldDB" id="L8GZA7"/>
<dbReference type="PANTHER" id="PTHR13018">
    <property type="entry name" value="PROBABLE MEMBRANE PROTEIN DUF221-RELATED"/>
    <property type="match status" value="1"/>
</dbReference>
<dbReference type="InterPro" id="IPR003864">
    <property type="entry name" value="CSC1/OSCA1-like_7TM"/>
</dbReference>
<feature type="compositionally biased region" description="Acidic residues" evidence="8">
    <location>
        <begin position="877"/>
        <end position="886"/>
    </location>
</feature>
<feature type="compositionally biased region" description="Acidic residues" evidence="8">
    <location>
        <begin position="894"/>
        <end position="915"/>
    </location>
</feature>
<feature type="transmembrane region" description="Helical" evidence="9">
    <location>
        <begin position="114"/>
        <end position="136"/>
    </location>
</feature>
<feature type="transmembrane region" description="Helical" evidence="9">
    <location>
        <begin position="505"/>
        <end position="530"/>
    </location>
</feature>
<feature type="transmembrane region" description="Helical" evidence="9">
    <location>
        <begin position="762"/>
        <end position="786"/>
    </location>
</feature>
<dbReference type="Pfam" id="PF14703">
    <property type="entry name" value="PHM7_cyt"/>
    <property type="match status" value="2"/>
</dbReference>
<keyword evidence="7" id="KW-0175">Coiled coil</keyword>
<feature type="domain" description="CSC1/OSCA1-like 7TM region" evidence="10">
    <location>
        <begin position="508"/>
        <end position="783"/>
    </location>
</feature>
<feature type="region of interest" description="Disordered" evidence="8">
    <location>
        <begin position="336"/>
        <end position="369"/>
    </location>
</feature>
<dbReference type="Proteomes" id="UP000011083">
    <property type="component" value="Unassembled WGS sequence"/>
</dbReference>
<dbReference type="RefSeq" id="XP_004339454.1">
    <property type="nucleotide sequence ID" value="XM_004339406.1"/>
</dbReference>
<name>L8GZA7_ACACF</name>
<feature type="compositionally biased region" description="Basic and acidic residues" evidence="8">
    <location>
        <begin position="246"/>
        <end position="258"/>
    </location>
</feature>
<evidence type="ECO:0000256" key="1">
    <source>
        <dbReference type="ARBA" id="ARBA00004141"/>
    </source>
</evidence>
<feature type="compositionally biased region" description="Acidic residues" evidence="8">
    <location>
        <begin position="956"/>
        <end position="968"/>
    </location>
</feature>
<dbReference type="InterPro" id="IPR027815">
    <property type="entry name" value="CSC1/OSCA1-like_cyt"/>
</dbReference>
<sequence>MAEGDEQKKFEITLWYAPTKKPVNNPLLLSFWKSLVAWIPQAFIYSDKRIWKEKGADAIMHIRFLRICLLLCGMMALFGSAVIIPINIHGTTTEQLPDLGYLTISNIDGTDTKLIAHVLFTYFYSFVSYFIIWFYYRKYTDLRKKYLNKNEVKGYSIILRNLPTRLRDNQSLRQWFEDHFDGVKVISVRLVWNDKKLRKLRKKRVRYLNKLEMAEQDLEEFDKFKRQWNNKLTELKRKRELREWENSRDHTHVMEVHHPQSPAQGKTDSGGSSSSERTHNDNDISGAMTRGEGKHHNGELLTTSGHLRATMRESNFILTLSGGRLSYDTLPDELEMETRPSKHSGLEGGGGDKGRDVEGGGGGPLADPEERRRRKSCCFWFLYEWRKWKWKMKNRTILKHCMGDLKRNSDNVPKRLAHLIDEEIASIRYLKAKIAKLTSHISAIQANPEKHLPKTGVAFMVFDSMVVPRMTIQPFVAPHEMIISAAPEPNDVSWKTLHPPYWRLLLTRTVVIVGLTLMAIAWAFPAFIFASLANLQSLSEVDGFGWIQTGISDHLSDYAVSVVEGFAPAIFLVLSLVLAKHIIRWIIHRSYEWAKSTVEWKTMTTYWSFLIIHVVFVSTFGGTLSKILSEFIDNPRNLISLLAQALPQNSTFFINYILVVTFCITPLTLFRTRQILQQFVWYVLMRPSTVRQKAKMWQYPTFDYAGSVAQGLLIYTVTLVYSLMAPLISVFGLCYFIVVYLVDRYQIIYTTRTSWQGGATMWPLIFHMFMTSLILFQLAMIGILTLSKFGGGGALVALPFITAGIWVLLHFHWVTVSNSGPINGVSTLKPLSYEEFRKAYTQPSMLAVEQEDANYAKRAATSTTDSSYDRDAYSNDFSDDDEDFEQEQERTETEQDDSDDDDDDDDDDDGIDDSYDSPAEEKKTAVRGGGAPRTLQQRRPAAAPTQRHAASSGDGYDYDFSEDSDDTTEPTSPNYFHV</sequence>
<feature type="transmembrane region" description="Helical" evidence="9">
    <location>
        <begin position="566"/>
        <end position="587"/>
    </location>
</feature>
<keyword evidence="6 9" id="KW-0472">Membrane</keyword>
<evidence type="ECO:0000256" key="4">
    <source>
        <dbReference type="ARBA" id="ARBA00022692"/>
    </source>
</evidence>
<keyword evidence="4 9" id="KW-0812">Transmembrane</keyword>
<dbReference type="InterPro" id="IPR032880">
    <property type="entry name" value="CSC1/OSCA1-like_N"/>
</dbReference>
<dbReference type="GeneID" id="14918229"/>
<feature type="compositionally biased region" description="Polar residues" evidence="8">
    <location>
        <begin position="969"/>
        <end position="978"/>
    </location>
</feature>
<evidence type="ECO:0000256" key="8">
    <source>
        <dbReference type="SAM" id="MobiDB-lite"/>
    </source>
</evidence>
<feature type="transmembrane region" description="Helical" evidence="9">
    <location>
        <begin position="67"/>
        <end position="88"/>
    </location>
</feature>
<keyword evidence="3" id="KW-0813">Transport</keyword>
<dbReference type="TCDB" id="1.A.17.5.4">
    <property type="family name" value="the calcium-dependent chloride channel (ca-clc) family"/>
</dbReference>
<feature type="transmembrane region" description="Helical" evidence="9">
    <location>
        <begin position="652"/>
        <end position="670"/>
    </location>
</feature>
<keyword evidence="14" id="KW-1185">Reference proteome</keyword>
<evidence type="ECO:0000256" key="5">
    <source>
        <dbReference type="ARBA" id="ARBA00022989"/>
    </source>
</evidence>
<comment type="subcellular location">
    <subcellularLocation>
        <location evidence="1">Membrane</location>
        <topology evidence="1">Multi-pass membrane protein</topology>
    </subcellularLocation>
</comment>
<dbReference type="Pfam" id="PF02714">
    <property type="entry name" value="RSN1_7TM"/>
    <property type="match status" value="1"/>
</dbReference>
<dbReference type="InterPro" id="IPR045122">
    <property type="entry name" value="Csc1-like"/>
</dbReference>
<evidence type="ECO:0000256" key="3">
    <source>
        <dbReference type="ARBA" id="ARBA00022448"/>
    </source>
</evidence>
<evidence type="ECO:0000313" key="13">
    <source>
        <dbReference type="EMBL" id="ELR17441.1"/>
    </source>
</evidence>
<feature type="region of interest" description="Disordered" evidence="8">
    <location>
        <begin position="246"/>
        <end position="306"/>
    </location>
</feature>
<dbReference type="Pfam" id="PF13967">
    <property type="entry name" value="RSN1_TM"/>
    <property type="match status" value="1"/>
</dbReference>
<dbReference type="EMBL" id="KB007974">
    <property type="protein sequence ID" value="ELR17441.1"/>
    <property type="molecule type" value="Genomic_DNA"/>
</dbReference>
<protein>
    <submittedName>
        <fullName evidence="13">Uncharacterized protein</fullName>
    </submittedName>
</protein>
<evidence type="ECO:0000313" key="14">
    <source>
        <dbReference type="Proteomes" id="UP000011083"/>
    </source>
</evidence>
<reference evidence="13 14" key="1">
    <citation type="journal article" date="2013" name="Genome Biol.">
        <title>Genome of Acanthamoeba castellanii highlights extensive lateral gene transfer and early evolution of tyrosine kinase signaling.</title>
        <authorList>
            <person name="Clarke M."/>
            <person name="Lohan A.J."/>
            <person name="Liu B."/>
            <person name="Lagkouvardos I."/>
            <person name="Roy S."/>
            <person name="Zafar N."/>
            <person name="Bertelli C."/>
            <person name="Schilde C."/>
            <person name="Kianianmomeni A."/>
            <person name="Burglin T.R."/>
            <person name="Frech C."/>
            <person name="Turcotte B."/>
            <person name="Kopec K.O."/>
            <person name="Synnott J.M."/>
            <person name="Choo C."/>
            <person name="Paponov I."/>
            <person name="Finkler A."/>
            <person name="Soon Heng Tan C."/>
            <person name="Hutchins A.P."/>
            <person name="Weinmeier T."/>
            <person name="Rattei T."/>
            <person name="Chu J.S."/>
            <person name="Gimenez G."/>
            <person name="Irimia M."/>
            <person name="Rigden D.J."/>
            <person name="Fitzpatrick D.A."/>
            <person name="Lorenzo-Morales J."/>
            <person name="Bateman A."/>
            <person name="Chiu C.H."/>
            <person name="Tang P."/>
            <person name="Hegemann P."/>
            <person name="Fromm H."/>
            <person name="Raoult D."/>
            <person name="Greub G."/>
            <person name="Miranda-Saavedra D."/>
            <person name="Chen N."/>
            <person name="Nash P."/>
            <person name="Ginger M.L."/>
            <person name="Horn M."/>
            <person name="Schaap P."/>
            <person name="Caler L."/>
            <person name="Loftus B."/>
        </authorList>
    </citation>
    <scope>NUCLEOTIDE SEQUENCE [LARGE SCALE GENOMIC DNA]</scope>
    <source>
        <strain evidence="13 14">Neff</strain>
    </source>
</reference>
<evidence type="ECO:0000256" key="6">
    <source>
        <dbReference type="ARBA" id="ARBA00023136"/>
    </source>
</evidence>
<dbReference type="PANTHER" id="PTHR13018:SF5">
    <property type="entry name" value="RE44586P"/>
    <property type="match status" value="1"/>
</dbReference>
<proteinExistence type="inferred from homology"/>
<comment type="similarity">
    <text evidence="2">Belongs to the CSC1 (TC 1.A.17) family.</text>
</comment>
<feature type="transmembrane region" description="Helical" evidence="9">
    <location>
        <begin position="607"/>
        <end position="632"/>
    </location>
</feature>
<feature type="region of interest" description="Disordered" evidence="8">
    <location>
        <begin position="858"/>
        <end position="978"/>
    </location>
</feature>
<feature type="transmembrane region" description="Helical" evidence="9">
    <location>
        <begin position="712"/>
        <end position="742"/>
    </location>
</feature>
<feature type="domain" description="CSC1/OSCA1-like cytosolic" evidence="12">
    <location>
        <begin position="399"/>
        <end position="495"/>
    </location>
</feature>
<dbReference type="GO" id="GO:0005886">
    <property type="term" value="C:plasma membrane"/>
    <property type="evidence" value="ECO:0007669"/>
    <property type="project" value="TreeGrafter"/>
</dbReference>
<evidence type="ECO:0000259" key="10">
    <source>
        <dbReference type="Pfam" id="PF02714"/>
    </source>
</evidence>
<evidence type="ECO:0000259" key="11">
    <source>
        <dbReference type="Pfam" id="PF13967"/>
    </source>
</evidence>
<evidence type="ECO:0000256" key="2">
    <source>
        <dbReference type="ARBA" id="ARBA00007779"/>
    </source>
</evidence>
<dbReference type="KEGG" id="acan:ACA1_061830"/>
<feature type="coiled-coil region" evidence="7">
    <location>
        <begin position="197"/>
        <end position="238"/>
    </location>
</feature>
<organism evidence="13 14">
    <name type="scientific">Acanthamoeba castellanii (strain ATCC 30010 / Neff)</name>
    <dbReference type="NCBI Taxonomy" id="1257118"/>
    <lineage>
        <taxon>Eukaryota</taxon>
        <taxon>Amoebozoa</taxon>
        <taxon>Discosea</taxon>
        <taxon>Longamoebia</taxon>
        <taxon>Centramoebida</taxon>
        <taxon>Acanthamoebidae</taxon>
        <taxon>Acanthamoeba</taxon>
    </lineage>
</organism>
<feature type="domain" description="CSC1/OSCA1-like N-terminal transmembrane" evidence="11">
    <location>
        <begin position="32"/>
        <end position="134"/>
    </location>
</feature>
<keyword evidence="5 9" id="KW-1133">Transmembrane helix</keyword>
<feature type="compositionally biased region" description="Polar residues" evidence="8">
    <location>
        <begin position="261"/>
        <end position="275"/>
    </location>
</feature>
<evidence type="ECO:0000256" key="9">
    <source>
        <dbReference type="SAM" id="Phobius"/>
    </source>
</evidence>
<feature type="transmembrane region" description="Helical" evidence="9">
    <location>
        <begin position="793"/>
        <end position="813"/>
    </location>
</feature>
<accession>L8GZA7</accession>
<dbReference type="OMA" id="QCEIANE"/>
<dbReference type="GO" id="GO:0005227">
    <property type="term" value="F:calcium-activated cation channel activity"/>
    <property type="evidence" value="ECO:0007669"/>
    <property type="project" value="InterPro"/>
</dbReference>
<dbReference type="OrthoDB" id="16947at2759"/>
<feature type="domain" description="CSC1/OSCA1-like cytosolic" evidence="12">
    <location>
        <begin position="155"/>
        <end position="223"/>
    </location>
</feature>
<gene>
    <name evidence="13" type="ORF">ACA1_061830</name>
</gene>
<evidence type="ECO:0000259" key="12">
    <source>
        <dbReference type="Pfam" id="PF14703"/>
    </source>
</evidence>
<dbReference type="VEuPathDB" id="AmoebaDB:ACA1_061830"/>